<feature type="region of interest" description="Disordered" evidence="1">
    <location>
        <begin position="103"/>
        <end position="123"/>
    </location>
</feature>
<protein>
    <submittedName>
        <fullName evidence="2">Uncharacterized protein</fullName>
    </submittedName>
</protein>
<dbReference type="Proteomes" id="UP000051952">
    <property type="component" value="Unassembled WGS sequence"/>
</dbReference>
<accession>A0A0S4J291</accession>
<dbReference type="EMBL" id="CYKH01000868">
    <property type="protein sequence ID" value="CUG55409.1"/>
    <property type="molecule type" value="Genomic_DNA"/>
</dbReference>
<evidence type="ECO:0000313" key="3">
    <source>
        <dbReference type="Proteomes" id="UP000051952"/>
    </source>
</evidence>
<evidence type="ECO:0000313" key="2">
    <source>
        <dbReference type="EMBL" id="CUG55409.1"/>
    </source>
</evidence>
<dbReference type="VEuPathDB" id="TriTrypDB:BSAL_81165"/>
<evidence type="ECO:0000256" key="1">
    <source>
        <dbReference type="SAM" id="MobiDB-lite"/>
    </source>
</evidence>
<reference evidence="3" key="1">
    <citation type="submission" date="2015-09" db="EMBL/GenBank/DDBJ databases">
        <authorList>
            <consortium name="Pathogen Informatics"/>
        </authorList>
    </citation>
    <scope>NUCLEOTIDE SEQUENCE [LARGE SCALE GENOMIC DNA]</scope>
    <source>
        <strain evidence="3">Lake Konstanz</strain>
    </source>
</reference>
<gene>
    <name evidence="2" type="ORF">BSAL_81165</name>
</gene>
<keyword evidence="3" id="KW-1185">Reference proteome</keyword>
<sequence>MAKKGSKKEKEGSQITLPSVPEHLYVRHPNRWVRVHFKLMGFSALDGEVRLPQTSTMQMVETRIIAHHGGSIRNLSMWRDRIEPGCVLRDFSKTLRDVFNFDDSTPRQIPGQKKAQPSTTPTYQTSFQEEVEDHNVIIFYDYRAHDSDCPLLLRSPRYPKALDQQVQNLLESTARKTQS</sequence>
<dbReference type="OrthoDB" id="240284at2759"/>
<name>A0A0S4J291_BODSA</name>
<proteinExistence type="predicted"/>
<dbReference type="OMA" id="ITEECDY"/>
<dbReference type="AlphaFoldDB" id="A0A0S4J291"/>
<organism evidence="2 3">
    <name type="scientific">Bodo saltans</name>
    <name type="common">Flagellated protozoan</name>
    <dbReference type="NCBI Taxonomy" id="75058"/>
    <lineage>
        <taxon>Eukaryota</taxon>
        <taxon>Discoba</taxon>
        <taxon>Euglenozoa</taxon>
        <taxon>Kinetoplastea</taxon>
        <taxon>Metakinetoplastina</taxon>
        <taxon>Eubodonida</taxon>
        <taxon>Bodonidae</taxon>
        <taxon>Bodo</taxon>
    </lineage>
</organism>